<gene>
    <name evidence="3" type="ORF">GEV33_003435</name>
</gene>
<dbReference type="Proteomes" id="UP000719412">
    <property type="component" value="Unassembled WGS sequence"/>
</dbReference>
<keyword evidence="1" id="KW-0812">Transmembrane</keyword>
<reference evidence="3" key="2">
    <citation type="submission" date="2021-08" db="EMBL/GenBank/DDBJ databases">
        <authorList>
            <person name="Eriksson T."/>
        </authorList>
    </citation>
    <scope>NUCLEOTIDE SEQUENCE</scope>
    <source>
        <strain evidence="3">Stoneville</strain>
        <tissue evidence="3">Whole head</tissue>
    </source>
</reference>
<dbReference type="AlphaFoldDB" id="A0A8J6HIG1"/>
<dbReference type="InterPro" id="IPR002859">
    <property type="entry name" value="PKD/REJ-like"/>
</dbReference>
<evidence type="ECO:0000313" key="4">
    <source>
        <dbReference type="Proteomes" id="UP000719412"/>
    </source>
</evidence>
<evidence type="ECO:0000259" key="2">
    <source>
        <dbReference type="Pfam" id="PF02010"/>
    </source>
</evidence>
<proteinExistence type="predicted"/>
<evidence type="ECO:0000256" key="1">
    <source>
        <dbReference type="SAM" id="Phobius"/>
    </source>
</evidence>
<comment type="caution">
    <text evidence="3">The sequence shown here is derived from an EMBL/GenBank/DDBJ whole genome shotgun (WGS) entry which is preliminary data.</text>
</comment>
<evidence type="ECO:0000313" key="3">
    <source>
        <dbReference type="EMBL" id="KAH0819355.1"/>
    </source>
</evidence>
<dbReference type="EMBL" id="JABDTM020014759">
    <property type="protein sequence ID" value="KAH0819355.1"/>
    <property type="molecule type" value="Genomic_DNA"/>
</dbReference>
<feature type="transmembrane region" description="Helical" evidence="1">
    <location>
        <begin position="960"/>
        <end position="979"/>
    </location>
</feature>
<dbReference type="Pfam" id="PF02010">
    <property type="entry name" value="REJ"/>
    <property type="match status" value="1"/>
</dbReference>
<feature type="domain" description="PKD/REJ-like" evidence="2">
    <location>
        <begin position="276"/>
        <end position="547"/>
    </location>
</feature>
<protein>
    <recommendedName>
        <fullName evidence="2">PKD/REJ-like domain-containing protein</fullName>
    </recommendedName>
</protein>
<accession>A0A8J6HIG1</accession>
<organism evidence="3 4">
    <name type="scientific">Tenebrio molitor</name>
    <name type="common">Yellow mealworm beetle</name>
    <dbReference type="NCBI Taxonomy" id="7067"/>
    <lineage>
        <taxon>Eukaryota</taxon>
        <taxon>Metazoa</taxon>
        <taxon>Ecdysozoa</taxon>
        <taxon>Arthropoda</taxon>
        <taxon>Hexapoda</taxon>
        <taxon>Insecta</taxon>
        <taxon>Pterygota</taxon>
        <taxon>Neoptera</taxon>
        <taxon>Endopterygota</taxon>
        <taxon>Coleoptera</taxon>
        <taxon>Polyphaga</taxon>
        <taxon>Cucujiformia</taxon>
        <taxon>Tenebrionidae</taxon>
        <taxon>Tenebrio</taxon>
    </lineage>
</organism>
<keyword evidence="1" id="KW-0472">Membrane</keyword>
<reference evidence="3" key="1">
    <citation type="journal article" date="2020" name="J Insects Food Feed">
        <title>The yellow mealworm (Tenebrio molitor) genome: a resource for the emerging insects as food and feed industry.</title>
        <authorList>
            <person name="Eriksson T."/>
            <person name="Andere A."/>
            <person name="Kelstrup H."/>
            <person name="Emery V."/>
            <person name="Picard C."/>
        </authorList>
    </citation>
    <scope>NUCLEOTIDE SEQUENCE</scope>
    <source>
        <strain evidence="3">Stoneville</strain>
        <tissue evidence="3">Whole head</tissue>
    </source>
</reference>
<keyword evidence="4" id="KW-1185">Reference proteome</keyword>
<name>A0A8J6HIG1_TENMO</name>
<keyword evidence="1" id="KW-1133">Transmembrane helix</keyword>
<sequence>MNAQNLVAFIVIITVRCDEDLSIRIGLPEYICDKDGGVRDVSREMTTIRLLGKDAQNVGYKFDVNFHTIGKKCQNNQRCTLLLWRSVRELDRYLKTYPTKKLQSGLVEVNNSMFVPGIKYILNVTLIGGTVVQERQLTLDYVDDSVRKNVTKPMASLFLLAPDTSYAYAAYVVSADVNICSNVSSFYFKWELVGENSTRFPSRSAELVVPPDTFRSSLVYTIKCDLIGVEDGATIANSLQTVTVLSKGVLLRLPVKRLATGTGRSVRVKAYVRDLDNSDEEMTISWSCFELTNNEECQVEGDNSELEVESGFKNPGTYKVSIEISKNDVTLTDSCIVEVNNNAPIVDIEEIEFPSNPSTGIEIHASVYELKTSCTLQWTSPAEDGYEALDLAEVPGNVDAIVNVTTKEDFFLHELEEFNNGTVDRRHNLIIPPPSGGTLGKICNNPVQCEIDSWEGLKGDAKYLFRLTITCPSSDEVLDEFNETGAVLTDSVTATSDVIIETNAPPSVQDLEVAPSDGDAFLTKFIFKTSKAEDKDGDGPILYKFGYILGNRDVILWNLGDVTNCEATLPYSEDGIQTFVEGCDNFNSCGRVLGPLIQTKLPEGVDLQAILQRFLTRMNAADYSRAFLEGFVILQSYKSQEENSTREVISHRVAEEIDKLLKLEDYTDDQKIIANDLMENVNDYNSHLELSESVINKVLELRNRLSDESERYTQRKLLWNRVKRASSLHDIRNYIEISELIITTTNDPHKISLEKEKLRKQLPTYMEKLCVSLKKAQFTLELKTVILSVEKLNKNSLNNLISVPFEGNSWQIFARIRLGNVVKDARLKCVGKAIFKDYLDKTGVIYFADILNTSDINEAAEIVIYLPKNKSTDGTPNCLVYRSEWRSDCKVVQNIANYVKCSCKYLGYYYLEYSQVTDPPAVTPTSRAAATVVPTGPERIVPNDSLAQYRDKTKGNYDTVSYVVIVASVIGIIVLTVTVRKIFHDDDDKEDSETFEFPKYAQLHDEEFLNDAHI</sequence>